<feature type="domain" description="PTS EIIA type-2" evidence="5">
    <location>
        <begin position="499"/>
        <end position="638"/>
    </location>
</feature>
<dbReference type="InterPro" id="IPR011608">
    <property type="entry name" value="PRD"/>
</dbReference>
<dbReference type="InterPro" id="IPR036388">
    <property type="entry name" value="WH-like_DNA-bd_sf"/>
</dbReference>
<dbReference type="InterPro" id="IPR007737">
    <property type="entry name" value="Mga_HTH"/>
</dbReference>
<feature type="domain" description="PRD" evidence="6">
    <location>
        <begin position="177"/>
        <end position="279"/>
    </location>
</feature>
<dbReference type="InterPro" id="IPR036634">
    <property type="entry name" value="PRD_sf"/>
</dbReference>
<protein>
    <submittedName>
        <fullName evidence="7">PRD domain-containing protein</fullName>
    </submittedName>
</protein>
<keyword evidence="8" id="KW-1185">Reference proteome</keyword>
<dbReference type="AlphaFoldDB" id="A0A8J7W5Y0"/>
<organism evidence="7 8">
    <name type="scientific">Sinanaerobacter chloroacetimidivorans</name>
    <dbReference type="NCBI Taxonomy" id="2818044"/>
    <lineage>
        <taxon>Bacteria</taxon>
        <taxon>Bacillati</taxon>
        <taxon>Bacillota</taxon>
        <taxon>Clostridia</taxon>
        <taxon>Peptostreptococcales</taxon>
        <taxon>Anaerovoracaceae</taxon>
        <taxon>Sinanaerobacter</taxon>
    </lineage>
</organism>
<dbReference type="Pfam" id="PF00874">
    <property type="entry name" value="PRD"/>
    <property type="match status" value="2"/>
</dbReference>
<comment type="caution">
    <text evidence="7">The sequence shown here is derived from an EMBL/GenBank/DDBJ whole genome shotgun (WGS) entry which is preliminary data.</text>
</comment>
<evidence type="ECO:0000259" key="5">
    <source>
        <dbReference type="PROSITE" id="PS51094"/>
    </source>
</evidence>
<dbReference type="InterPro" id="IPR002178">
    <property type="entry name" value="PTS_EIIA_type-2_dom"/>
</dbReference>
<dbReference type="CDD" id="cd00211">
    <property type="entry name" value="PTS_IIA_fru"/>
    <property type="match status" value="1"/>
</dbReference>
<dbReference type="PROSITE" id="PS51094">
    <property type="entry name" value="PTS_EIIA_TYPE_2"/>
    <property type="match status" value="1"/>
</dbReference>
<evidence type="ECO:0000313" key="7">
    <source>
        <dbReference type="EMBL" id="MBR0599790.1"/>
    </source>
</evidence>
<keyword evidence="3" id="KW-0010">Activator</keyword>
<dbReference type="SUPFAM" id="SSF63520">
    <property type="entry name" value="PTS-regulatory domain, PRD"/>
    <property type="match status" value="2"/>
</dbReference>
<evidence type="ECO:0000256" key="4">
    <source>
        <dbReference type="ARBA" id="ARBA00023163"/>
    </source>
</evidence>
<evidence type="ECO:0000259" key="6">
    <source>
        <dbReference type="PROSITE" id="PS51372"/>
    </source>
</evidence>
<dbReference type="PROSITE" id="PS51372">
    <property type="entry name" value="PRD_2"/>
    <property type="match status" value="2"/>
</dbReference>
<evidence type="ECO:0000256" key="3">
    <source>
        <dbReference type="ARBA" id="ARBA00023159"/>
    </source>
</evidence>
<evidence type="ECO:0000256" key="2">
    <source>
        <dbReference type="ARBA" id="ARBA00023015"/>
    </source>
</evidence>
<evidence type="ECO:0000256" key="1">
    <source>
        <dbReference type="ARBA" id="ARBA00022737"/>
    </source>
</evidence>
<proteinExistence type="predicted"/>
<dbReference type="RefSeq" id="WP_227019917.1">
    <property type="nucleotide sequence ID" value="NZ_JAGSND010000016.1"/>
</dbReference>
<feature type="domain" description="PRD" evidence="6">
    <location>
        <begin position="289"/>
        <end position="395"/>
    </location>
</feature>
<dbReference type="InterPro" id="IPR050661">
    <property type="entry name" value="BglG_antiterminators"/>
</dbReference>
<dbReference type="SUPFAM" id="SSF55804">
    <property type="entry name" value="Phoshotransferase/anion transport protein"/>
    <property type="match status" value="1"/>
</dbReference>
<dbReference type="GO" id="GO:0006355">
    <property type="term" value="P:regulation of DNA-templated transcription"/>
    <property type="evidence" value="ECO:0007669"/>
    <property type="project" value="InterPro"/>
</dbReference>
<dbReference type="Gene3D" id="1.10.10.10">
    <property type="entry name" value="Winged helix-like DNA-binding domain superfamily/Winged helix DNA-binding domain"/>
    <property type="match status" value="1"/>
</dbReference>
<dbReference type="Gene3D" id="1.10.1790.10">
    <property type="entry name" value="PRD domain"/>
    <property type="match status" value="2"/>
</dbReference>
<keyword evidence="2" id="KW-0805">Transcription regulation</keyword>
<keyword evidence="1" id="KW-0677">Repeat</keyword>
<accession>A0A8J7W5Y0</accession>
<dbReference type="Proteomes" id="UP000675664">
    <property type="component" value="Unassembled WGS sequence"/>
</dbReference>
<evidence type="ECO:0000313" key="8">
    <source>
        <dbReference type="Proteomes" id="UP000675664"/>
    </source>
</evidence>
<dbReference type="Pfam" id="PF05043">
    <property type="entry name" value="Mga"/>
    <property type="match status" value="1"/>
</dbReference>
<dbReference type="PANTHER" id="PTHR30185">
    <property type="entry name" value="CRYPTIC BETA-GLUCOSIDE BGL OPERON ANTITERMINATOR"/>
    <property type="match status" value="1"/>
</dbReference>
<reference evidence="7" key="1">
    <citation type="submission" date="2021-04" db="EMBL/GenBank/DDBJ databases">
        <title>Sinoanaerobacter chloroacetimidivorans sp. nov., an obligate anaerobic bacterium isolated from anaerobic sludge.</title>
        <authorList>
            <person name="Bao Y."/>
        </authorList>
    </citation>
    <scope>NUCLEOTIDE SEQUENCE</scope>
    <source>
        <strain evidence="7">BAD-6</strain>
    </source>
</reference>
<keyword evidence="4" id="KW-0804">Transcription</keyword>
<gene>
    <name evidence="7" type="ORF">KCX82_18045</name>
</gene>
<dbReference type="PANTHER" id="PTHR30185:SF12">
    <property type="entry name" value="TRANSCRIPTIONAL REGULATOR MANR"/>
    <property type="match status" value="1"/>
</dbReference>
<dbReference type="EMBL" id="JAGSND010000016">
    <property type="protein sequence ID" value="MBR0599790.1"/>
    <property type="molecule type" value="Genomic_DNA"/>
</dbReference>
<dbReference type="Gene3D" id="3.40.930.10">
    <property type="entry name" value="Mannitol-specific EII, Chain A"/>
    <property type="match status" value="1"/>
</dbReference>
<dbReference type="Pfam" id="PF00359">
    <property type="entry name" value="PTS_EIIA_2"/>
    <property type="match status" value="1"/>
</dbReference>
<sequence length="640" mass="74788">MDIERHKEFIDFFLNRNDWLKAGLLANHFAVSSRTIRKWISLINSNQTETPLILSSSSGYKINPSAYKKYKELLKENDTYYQTPEKRIYYILNQLVINSDGLSIFDLSDSIFISEPTLENDLRKAKPILELFNLSIRHSGELIIMEGMETNKRKLMTYIFYQECNTKILNLKSIEEAFGYDLGEFKEKMLGLLRDHNLYVNEYTIGNILVHIMITTQRIKKHHIIRPQNLDILSDKKEYQAAEAIAKLIESQFDVCIDSFELYNLAAMLISKTTILRQDILNRQNLSEYMDAHEITLVEQVLKKVYENYMVSLYDDQFLIRFMLHVHNLIIRAHHKQSAKNPLAKQVKATYPLIYDLAVYISNDIQKEESIEISEDEIAYVAFHIAAFLEQKKITGKRISCTIICLDYYDTHKTMIDRINHYFDALLDIQRVYTTIDSNFTEINTELVISTVELPADTGAEVIVVSPFLKETEIDLINSRVLQLKKKKEHNRLKKQLIQLFNPQIFHQNLYRPDVFQMIQSIGAKMVECGFIEENYIDDVIEREKMSSTVFNNNVAVPHSMHMNAIKSSISIVINDKPVEWGNQRAQIIALIAFNKKERDIFVDIFDHFIRIISEPENVQKLIHSKNYDHFIDILISLIE</sequence>
<name>A0A8J7W5Y0_9FIRM</name>
<dbReference type="InterPro" id="IPR016152">
    <property type="entry name" value="PTrfase/Anion_transptr"/>
</dbReference>
<reference evidence="7" key="2">
    <citation type="submission" date="2021-04" db="EMBL/GenBank/DDBJ databases">
        <authorList>
            <person name="Liu J."/>
        </authorList>
    </citation>
    <scope>NUCLEOTIDE SEQUENCE</scope>
    <source>
        <strain evidence="7">BAD-6</strain>
    </source>
</reference>